<dbReference type="OrthoDB" id="1396996at2759"/>
<reference evidence="2" key="1">
    <citation type="submission" date="2018-05" db="EMBL/GenBank/DDBJ databases">
        <title>Draft genome of Mucuna pruriens seed.</title>
        <authorList>
            <person name="Nnadi N.E."/>
            <person name="Vos R."/>
            <person name="Hasami M.H."/>
            <person name="Devisetty U.K."/>
            <person name="Aguiy J.C."/>
        </authorList>
    </citation>
    <scope>NUCLEOTIDE SEQUENCE [LARGE SCALE GENOMIC DNA]</scope>
    <source>
        <strain evidence="2">JCA_2017</strain>
    </source>
</reference>
<name>A0A371I9U7_MUCPR</name>
<gene>
    <name evidence="2" type="ORF">CR513_03472</name>
</gene>
<evidence type="ECO:0000313" key="2">
    <source>
        <dbReference type="EMBL" id="RDY11806.1"/>
    </source>
</evidence>
<protein>
    <recommendedName>
        <fullName evidence="1">DUF7745 domain-containing protein</fullName>
    </recommendedName>
</protein>
<dbReference type="InterPro" id="IPR056647">
    <property type="entry name" value="DUF7745"/>
</dbReference>
<feature type="domain" description="DUF7745" evidence="1">
    <location>
        <begin position="39"/>
        <end position="148"/>
    </location>
</feature>
<feature type="non-terminal residue" evidence="2">
    <location>
        <position position="1"/>
    </location>
</feature>
<comment type="caution">
    <text evidence="2">The sequence shown here is derived from an EMBL/GenBank/DDBJ whole genome shotgun (WGS) entry which is preliminary data.</text>
</comment>
<dbReference type="EMBL" id="QJKJ01000572">
    <property type="protein sequence ID" value="RDY11806.1"/>
    <property type="molecule type" value="Genomic_DNA"/>
</dbReference>
<dbReference type="PANTHER" id="PTHR48154">
    <property type="entry name" value="PROTEIN, PUTATIVE-RELATED"/>
    <property type="match status" value="1"/>
</dbReference>
<dbReference type="Proteomes" id="UP000257109">
    <property type="component" value="Unassembled WGS sequence"/>
</dbReference>
<proteinExistence type="predicted"/>
<dbReference type="PANTHER" id="PTHR48154:SF1">
    <property type="entry name" value="PROTEIN, PUTATIVE-RELATED"/>
    <property type="match status" value="1"/>
</dbReference>
<dbReference type="AlphaFoldDB" id="A0A371I9U7"/>
<organism evidence="2 3">
    <name type="scientific">Mucuna pruriens</name>
    <name type="common">Velvet bean</name>
    <name type="synonym">Dolichos pruriens</name>
    <dbReference type="NCBI Taxonomy" id="157652"/>
    <lineage>
        <taxon>Eukaryota</taxon>
        <taxon>Viridiplantae</taxon>
        <taxon>Streptophyta</taxon>
        <taxon>Embryophyta</taxon>
        <taxon>Tracheophyta</taxon>
        <taxon>Spermatophyta</taxon>
        <taxon>Magnoliopsida</taxon>
        <taxon>eudicotyledons</taxon>
        <taxon>Gunneridae</taxon>
        <taxon>Pentapetalae</taxon>
        <taxon>rosids</taxon>
        <taxon>fabids</taxon>
        <taxon>Fabales</taxon>
        <taxon>Fabaceae</taxon>
        <taxon>Papilionoideae</taxon>
        <taxon>50 kb inversion clade</taxon>
        <taxon>NPAAA clade</taxon>
        <taxon>indigoferoid/millettioid clade</taxon>
        <taxon>Phaseoleae</taxon>
        <taxon>Mucuna</taxon>
    </lineage>
</organism>
<evidence type="ECO:0000259" key="1">
    <source>
        <dbReference type="Pfam" id="PF24924"/>
    </source>
</evidence>
<evidence type="ECO:0000313" key="3">
    <source>
        <dbReference type="Proteomes" id="UP000257109"/>
    </source>
</evidence>
<keyword evidence="3" id="KW-1185">Reference proteome</keyword>
<accession>A0A371I9U7</accession>
<dbReference type="Pfam" id="PF24924">
    <property type="entry name" value="DUF7745"/>
    <property type="match status" value="1"/>
</dbReference>
<sequence>MANLHITFTKDTIPPGPQSGLAGGLGRLRPTSVWDSSIPSSRRLVDLATIDVFLAKRDRGENPVIVVLANTYYTLNYYCKRNGKSLRCYTHLLYLWMTANLFHSKCKMVCPIEDFKWSWIKTMSKLDWTQYLDEAFERTICWYPKWNERE</sequence>